<evidence type="ECO:0000313" key="2">
    <source>
        <dbReference type="Proteomes" id="UP001361239"/>
    </source>
</evidence>
<dbReference type="EMBL" id="JBBHJZ010000004">
    <property type="protein sequence ID" value="MEJ5978868.1"/>
    <property type="molecule type" value="Genomic_DNA"/>
</dbReference>
<evidence type="ECO:0000313" key="1">
    <source>
        <dbReference type="EMBL" id="MEJ5978868.1"/>
    </source>
</evidence>
<accession>A0ABU8S0K1</accession>
<protein>
    <submittedName>
        <fullName evidence="1">Uncharacterized protein</fullName>
    </submittedName>
</protein>
<proteinExistence type="predicted"/>
<dbReference type="Proteomes" id="UP001361239">
    <property type="component" value="Unassembled WGS sequence"/>
</dbReference>
<name>A0ABU8S0K1_9SPHN</name>
<dbReference type="RefSeq" id="WP_339588803.1">
    <property type="nucleotide sequence ID" value="NZ_JBBHJZ010000004.1"/>
</dbReference>
<keyword evidence="2" id="KW-1185">Reference proteome</keyword>
<reference evidence="1 2" key="1">
    <citation type="submission" date="2024-03" db="EMBL/GenBank/DDBJ databases">
        <authorList>
            <person name="Jo J.-H."/>
        </authorList>
    </citation>
    <scope>NUCLEOTIDE SEQUENCE [LARGE SCALE GENOMIC DNA]</scope>
    <source>
        <strain evidence="1 2">PS1R-30</strain>
    </source>
</reference>
<organism evidence="1 2">
    <name type="scientific">Novosphingobium anseongense</name>
    <dbReference type="NCBI Taxonomy" id="3133436"/>
    <lineage>
        <taxon>Bacteria</taxon>
        <taxon>Pseudomonadati</taxon>
        <taxon>Pseudomonadota</taxon>
        <taxon>Alphaproteobacteria</taxon>
        <taxon>Sphingomonadales</taxon>
        <taxon>Sphingomonadaceae</taxon>
        <taxon>Novosphingobium</taxon>
    </lineage>
</organism>
<comment type="caution">
    <text evidence="1">The sequence shown here is derived from an EMBL/GenBank/DDBJ whole genome shotgun (WGS) entry which is preliminary data.</text>
</comment>
<sequence length="85" mass="8972">MDLLYSDAVRATEAAAKLRAIVRRLEDLPLGPERELARSGARAASDLLSDSLTPPPASATEALLEVVIAGVRHILSEAKVGSVPR</sequence>
<gene>
    <name evidence="1" type="ORF">WG901_19600</name>
</gene>